<dbReference type="PANTHER" id="PTHR46580">
    <property type="entry name" value="SENSOR KINASE-RELATED"/>
    <property type="match status" value="1"/>
</dbReference>
<feature type="domain" description="DUF4214" evidence="2">
    <location>
        <begin position="626"/>
        <end position="695"/>
    </location>
</feature>
<dbReference type="Pfam" id="PF00353">
    <property type="entry name" value="HemolysinCabind"/>
    <property type="match status" value="1"/>
</dbReference>
<sequence>MMATLSRQEFAMKFNVSSTAVRSTIPYALPLPINQPANSGLYAAMGSSDIRSYTVADLNNDGFLDIFLHPSYFNYGPALSGVALLNDHKGGFVNATAAIMPGVIFQQSNNVFLADFNHDGRTDMFVVDQGLEIGNPNTGFPGGQNHLYLQDGNGVFQDVTATLPGNAAAFNHVSSMADINGDGNLDIIVTRLGGPNFEGCGTFFYLGDGKGQFSFTTAGLPEEIKYLPATQRNSASKSIDFQDAGSNGVADLDGDGRLDLVTGSYIGPDQLTNSYTIRVFKQGSDGQFVQQKWVGGLPTIFSGLTMGVCGINIGDLDGDGRNDIVIHWEGSGIEAVEVLHNDGNLQFSDVTMSWLGSYIVRNGSRQQDGHYEKSYALTELQDVDHNGTLDLVLHTYGSDAEQLSTNSAAGAFAYLNAGNGHMAPMTIATDGKALTNADYTNATQTSEYTLGVPLIFDANNDGKTDIVFVDNFKGLDSSTSPYRPTQYNVTTLLGSDASPAFRAADSGETLYGTSGADLLYGAAGNDVLGGGGGIDTVVYLGNRTDFNVIRNADGSIKVGSTAGGIDTLIDVERIKFGDQTIALDVEGNAGQAYRIYQAAFERKPDLAGLGYWISVMDKGVSLSTVASGFVGSAEFRSIYGPQPTNLEIVLKFYQNVLHREGETAGINFWTGLLDNHTITVADALVGFSESAENKAALIGTINNGFAYTLYP</sequence>
<dbReference type="Pfam" id="PF13517">
    <property type="entry name" value="FG-GAP_3"/>
    <property type="match status" value="2"/>
</dbReference>
<dbReference type="PROSITE" id="PS00330">
    <property type="entry name" value="HEMOLYSIN_CALCIUM"/>
    <property type="match status" value="1"/>
</dbReference>
<dbReference type="InterPro" id="IPR018511">
    <property type="entry name" value="Hemolysin-typ_Ca-bd_CS"/>
</dbReference>
<comment type="caution">
    <text evidence="3">The sequence shown here is derived from an EMBL/GenBank/DDBJ whole genome shotgun (WGS) entry which is preliminary data.</text>
</comment>
<proteinExistence type="predicted"/>
<organism evidence="3 4">
    <name type="scientific">Pseudoduganella danionis</name>
    <dbReference type="NCBI Taxonomy" id="1890295"/>
    <lineage>
        <taxon>Bacteria</taxon>
        <taxon>Pseudomonadati</taxon>
        <taxon>Pseudomonadota</taxon>
        <taxon>Betaproteobacteria</taxon>
        <taxon>Burkholderiales</taxon>
        <taxon>Oxalobacteraceae</taxon>
        <taxon>Telluria group</taxon>
        <taxon>Pseudoduganella</taxon>
    </lineage>
</organism>
<dbReference type="Gene3D" id="2.150.10.10">
    <property type="entry name" value="Serralysin-like metalloprotease, C-terminal"/>
    <property type="match status" value="1"/>
</dbReference>
<dbReference type="InterPro" id="IPR011049">
    <property type="entry name" value="Serralysin-like_metalloprot_C"/>
</dbReference>
<dbReference type="InterPro" id="IPR028994">
    <property type="entry name" value="Integrin_alpha_N"/>
</dbReference>
<gene>
    <name evidence="3" type="ORF">GM655_18725</name>
</gene>
<evidence type="ECO:0000256" key="1">
    <source>
        <dbReference type="ARBA" id="ARBA00022729"/>
    </source>
</evidence>
<evidence type="ECO:0000313" key="3">
    <source>
        <dbReference type="EMBL" id="MTW34840.1"/>
    </source>
</evidence>
<evidence type="ECO:0000313" key="4">
    <source>
        <dbReference type="Proteomes" id="UP000735592"/>
    </source>
</evidence>
<accession>A0ABW9SS39</accession>
<dbReference type="SUPFAM" id="SSF69318">
    <property type="entry name" value="Integrin alpha N-terminal domain"/>
    <property type="match status" value="2"/>
</dbReference>
<dbReference type="InterPro" id="IPR001343">
    <property type="entry name" value="Hemolysn_Ca-bd"/>
</dbReference>
<keyword evidence="4" id="KW-1185">Reference proteome</keyword>
<dbReference type="EMBL" id="WNKW01000006">
    <property type="protein sequence ID" value="MTW34840.1"/>
    <property type="molecule type" value="Genomic_DNA"/>
</dbReference>
<protein>
    <submittedName>
        <fullName evidence="3">DUF4214 domain-containing protein</fullName>
    </submittedName>
</protein>
<name>A0ABW9SS39_9BURK</name>
<dbReference type="InterPro" id="IPR025282">
    <property type="entry name" value="DUF4214"/>
</dbReference>
<keyword evidence="1" id="KW-0732">Signal</keyword>
<dbReference type="Proteomes" id="UP000735592">
    <property type="component" value="Unassembled WGS sequence"/>
</dbReference>
<reference evidence="3 4" key="1">
    <citation type="submission" date="2019-11" db="EMBL/GenBank/DDBJ databases">
        <title>Type strains purchased from KCTC, JCM and DSMZ.</title>
        <authorList>
            <person name="Lu H."/>
        </authorList>
    </citation>
    <scope>NUCLEOTIDE SEQUENCE [LARGE SCALE GENOMIC DNA]</scope>
    <source>
        <strain evidence="3 4">DSM 103461</strain>
    </source>
</reference>
<evidence type="ECO:0000259" key="2">
    <source>
        <dbReference type="Pfam" id="PF13946"/>
    </source>
</evidence>
<dbReference type="Gene3D" id="2.130.10.130">
    <property type="entry name" value="Integrin alpha, N-terminal"/>
    <property type="match status" value="2"/>
</dbReference>
<dbReference type="Pfam" id="PF13946">
    <property type="entry name" value="DUF4214"/>
    <property type="match status" value="1"/>
</dbReference>
<dbReference type="PANTHER" id="PTHR46580:SF4">
    <property type="entry name" value="ATP_GTP-BINDING PROTEIN"/>
    <property type="match status" value="1"/>
</dbReference>
<dbReference type="InterPro" id="IPR013517">
    <property type="entry name" value="FG-GAP"/>
</dbReference>